<evidence type="ECO:0000313" key="5">
    <source>
        <dbReference type="Proteomes" id="UP000523139"/>
    </source>
</evidence>
<dbReference type="InterPro" id="IPR001375">
    <property type="entry name" value="Peptidase_S9_cat"/>
</dbReference>
<dbReference type="PANTHER" id="PTHR42776:SF13">
    <property type="entry name" value="DIPEPTIDYL-PEPTIDASE 5"/>
    <property type="match status" value="1"/>
</dbReference>
<evidence type="ECO:0000259" key="3">
    <source>
        <dbReference type="Pfam" id="PF00326"/>
    </source>
</evidence>
<dbReference type="PANTHER" id="PTHR42776">
    <property type="entry name" value="SERINE PEPTIDASE S9 FAMILY MEMBER"/>
    <property type="match status" value="1"/>
</dbReference>
<name>A0A7X8TMH0_9MICC</name>
<keyword evidence="1" id="KW-0732">Signal</keyword>
<gene>
    <name evidence="4" type="ORF">HGQ17_14295</name>
</gene>
<keyword evidence="5" id="KW-1185">Reference proteome</keyword>
<dbReference type="GO" id="GO:0004252">
    <property type="term" value="F:serine-type endopeptidase activity"/>
    <property type="evidence" value="ECO:0007669"/>
    <property type="project" value="TreeGrafter"/>
</dbReference>
<organism evidence="4 5">
    <name type="scientific">Nesterenkonia sedimenti</name>
    <dbReference type="NCBI Taxonomy" id="1463632"/>
    <lineage>
        <taxon>Bacteria</taxon>
        <taxon>Bacillati</taxon>
        <taxon>Actinomycetota</taxon>
        <taxon>Actinomycetes</taxon>
        <taxon>Micrococcales</taxon>
        <taxon>Micrococcaceae</taxon>
        <taxon>Nesterenkonia</taxon>
    </lineage>
</organism>
<dbReference type="Pfam" id="PF00326">
    <property type="entry name" value="Peptidase_S9"/>
    <property type="match status" value="1"/>
</dbReference>
<evidence type="ECO:0000256" key="2">
    <source>
        <dbReference type="ARBA" id="ARBA00022801"/>
    </source>
</evidence>
<accession>A0A7X8TMH0</accession>
<reference evidence="4 5" key="1">
    <citation type="submission" date="2020-04" db="EMBL/GenBank/DDBJ databases">
        <title>Nesterenkonia sp. nov., isolated from marine sediment.</title>
        <authorList>
            <person name="Zhang G."/>
        </authorList>
    </citation>
    <scope>NUCLEOTIDE SEQUENCE [LARGE SCALE GENOMIC DNA]</scope>
    <source>
        <strain evidence="4 5">MY13</strain>
    </source>
</reference>
<feature type="domain" description="Peptidase S9 prolyl oligopeptidase catalytic" evidence="3">
    <location>
        <begin position="475"/>
        <end position="684"/>
    </location>
</feature>
<dbReference type="SUPFAM" id="SSF53474">
    <property type="entry name" value="alpha/beta-Hydrolases"/>
    <property type="match status" value="1"/>
</dbReference>
<dbReference type="Gene3D" id="3.40.50.1820">
    <property type="entry name" value="alpha/beta hydrolase"/>
    <property type="match status" value="1"/>
</dbReference>
<dbReference type="EMBL" id="JABAHY010000025">
    <property type="protein sequence ID" value="NLS11147.1"/>
    <property type="molecule type" value="Genomic_DNA"/>
</dbReference>
<dbReference type="InterPro" id="IPR029058">
    <property type="entry name" value="AB_hydrolase_fold"/>
</dbReference>
<comment type="caution">
    <text evidence="4">The sequence shown here is derived from an EMBL/GenBank/DDBJ whole genome shotgun (WGS) entry which is preliminary data.</text>
</comment>
<dbReference type="AlphaFoldDB" id="A0A7X8TMH0"/>
<sequence>MRNEHTMADPTFSDLDQYVAHPRLAGLALNPAGTRLVTTVQTLNAKKNGYVNSLWEIDPSGEQPARRLTRSAKGETNPAFTAAGDLYFTSARPDAQDEDEDTALWCLPAAGGEAHVVNRRPGGVGGIITAEKADVTAVTAPLLPGATDEDTHRKLHKARKEGSVQAILHESYPVRFWDHDLGPARPSLFRLDTDEEQIETTGSAAAQTEPARKKLTNLLEGIGARFASDVHISPDGSFALFAIRVPAANADMSATVGRVDLTTGEWEILFQDPDHTYTPSIISPDGKYAVIGVANRPTPERAMRPVLHLLDLQTRQLTLLTEETDLWLTPTTWLPDGSGFLALADQNGRGPIFRVDVEVSGDTAKGQTVQITQDDATYTSAIASPEGSAAYGVRSSYAFPSEVVRIELATGESTRLQNPTERPELPGRLEDVETTAEDGVRIRAWLALPESASADTPAPLLLWIHGGPLNSWNAWTWRWNPWLAVEQGYAVLLPDPALSTGYGQEFIQRGWNSWGDKPYTDLMSITDAVETRADIDQTRTAAMGGSFGGYMANWVAGHTDRFKAIVTHASLWALDQFGPTTDMSPFWRRQINAEMEAKHSPHSHVENVVTPMLVIHGDKDYRVPIGEGLRLWYELLEKSGLPMDADGNTVHRFLYFPDENHWILKPQHAKIWYQVVFNFLAEHVLGEETQLPQELGLSAHTEEKNDDDA</sequence>
<dbReference type="GO" id="GO:0006508">
    <property type="term" value="P:proteolysis"/>
    <property type="evidence" value="ECO:0007669"/>
    <property type="project" value="InterPro"/>
</dbReference>
<dbReference type="Gene3D" id="2.120.10.30">
    <property type="entry name" value="TolB, C-terminal domain"/>
    <property type="match status" value="2"/>
</dbReference>
<proteinExistence type="predicted"/>
<dbReference type="SUPFAM" id="SSF82171">
    <property type="entry name" value="DPP6 N-terminal domain-like"/>
    <property type="match status" value="1"/>
</dbReference>
<dbReference type="Proteomes" id="UP000523139">
    <property type="component" value="Unassembled WGS sequence"/>
</dbReference>
<evidence type="ECO:0000313" key="4">
    <source>
        <dbReference type="EMBL" id="NLS11147.1"/>
    </source>
</evidence>
<protein>
    <submittedName>
        <fullName evidence="4">S9 family peptidase</fullName>
    </submittedName>
</protein>
<evidence type="ECO:0000256" key="1">
    <source>
        <dbReference type="ARBA" id="ARBA00022729"/>
    </source>
</evidence>
<dbReference type="InterPro" id="IPR011042">
    <property type="entry name" value="6-blade_b-propeller_TolB-like"/>
</dbReference>
<keyword evidence="2" id="KW-0378">Hydrolase</keyword>